<dbReference type="PANTHER" id="PTHR43133:SF46">
    <property type="entry name" value="RNA POLYMERASE SIGMA-70 FACTOR ECF SUBFAMILY"/>
    <property type="match status" value="1"/>
</dbReference>
<comment type="caution">
    <text evidence="7">The sequence shown here is derived from an EMBL/GenBank/DDBJ whole genome shotgun (WGS) entry which is preliminary data.</text>
</comment>
<dbReference type="NCBIfam" id="TIGR02937">
    <property type="entry name" value="sigma70-ECF"/>
    <property type="match status" value="1"/>
</dbReference>
<evidence type="ECO:0000256" key="3">
    <source>
        <dbReference type="ARBA" id="ARBA00023082"/>
    </source>
</evidence>
<dbReference type="InterPro" id="IPR013249">
    <property type="entry name" value="RNA_pol_sigma70_r4_t2"/>
</dbReference>
<dbReference type="Pfam" id="PF04542">
    <property type="entry name" value="Sigma70_r2"/>
    <property type="match status" value="1"/>
</dbReference>
<evidence type="ECO:0000259" key="6">
    <source>
        <dbReference type="Pfam" id="PF08281"/>
    </source>
</evidence>
<dbReference type="Gene3D" id="1.10.10.10">
    <property type="entry name" value="Winged helix-like DNA-binding domain superfamily/Winged helix DNA-binding domain"/>
    <property type="match status" value="1"/>
</dbReference>
<dbReference type="InterPro" id="IPR007627">
    <property type="entry name" value="RNA_pol_sigma70_r2"/>
</dbReference>
<feature type="domain" description="RNA polymerase sigma-70 region 2" evidence="5">
    <location>
        <begin position="14"/>
        <end position="79"/>
    </location>
</feature>
<keyword evidence="4" id="KW-0804">Transcription</keyword>
<dbReference type="Pfam" id="PF08281">
    <property type="entry name" value="Sigma70_r4_2"/>
    <property type="match status" value="1"/>
</dbReference>
<keyword evidence="8" id="KW-1185">Reference proteome</keyword>
<dbReference type="InterPro" id="IPR036388">
    <property type="entry name" value="WH-like_DNA-bd_sf"/>
</dbReference>
<feature type="domain" description="RNA polymerase sigma factor 70 region 4 type 2" evidence="6">
    <location>
        <begin position="121"/>
        <end position="168"/>
    </location>
</feature>
<dbReference type="PANTHER" id="PTHR43133">
    <property type="entry name" value="RNA POLYMERASE ECF-TYPE SIGMA FACTO"/>
    <property type="match status" value="1"/>
</dbReference>
<dbReference type="InterPro" id="IPR014284">
    <property type="entry name" value="RNA_pol_sigma-70_dom"/>
</dbReference>
<keyword evidence="2" id="KW-0805">Transcription regulation</keyword>
<accession>A0ABV0BP76</accession>
<organism evidence="7 8">
    <name type="scientific">Sphingobacterium kitahiroshimense</name>
    <dbReference type="NCBI Taxonomy" id="470446"/>
    <lineage>
        <taxon>Bacteria</taxon>
        <taxon>Pseudomonadati</taxon>
        <taxon>Bacteroidota</taxon>
        <taxon>Sphingobacteriia</taxon>
        <taxon>Sphingobacteriales</taxon>
        <taxon>Sphingobacteriaceae</taxon>
        <taxon>Sphingobacterium</taxon>
    </lineage>
</organism>
<evidence type="ECO:0000256" key="1">
    <source>
        <dbReference type="ARBA" id="ARBA00010641"/>
    </source>
</evidence>
<evidence type="ECO:0000313" key="8">
    <source>
        <dbReference type="Proteomes" id="UP001409291"/>
    </source>
</evidence>
<evidence type="ECO:0000256" key="2">
    <source>
        <dbReference type="ARBA" id="ARBA00023015"/>
    </source>
</evidence>
<dbReference type="NCBIfam" id="TIGR02985">
    <property type="entry name" value="Sig70_bacteroi1"/>
    <property type="match status" value="1"/>
</dbReference>
<evidence type="ECO:0000259" key="5">
    <source>
        <dbReference type="Pfam" id="PF04542"/>
    </source>
</evidence>
<reference evidence="7 8" key="1">
    <citation type="submission" date="2024-04" db="EMBL/GenBank/DDBJ databases">
        <title>WGS of bacteria from Torrens River.</title>
        <authorList>
            <person name="Wyrsch E.R."/>
            <person name="Drigo B."/>
        </authorList>
    </citation>
    <scope>NUCLEOTIDE SEQUENCE [LARGE SCALE GENOMIC DNA]</scope>
    <source>
        <strain evidence="7 8">TWI391</strain>
    </source>
</reference>
<dbReference type="InterPro" id="IPR014327">
    <property type="entry name" value="RNA_pol_sigma70_bacteroid"/>
</dbReference>
<comment type="similarity">
    <text evidence="1">Belongs to the sigma-70 factor family. ECF subfamily.</text>
</comment>
<dbReference type="InterPro" id="IPR013324">
    <property type="entry name" value="RNA_pol_sigma_r3/r4-like"/>
</dbReference>
<sequence length="181" mass="21342">MMEQVQVKQNFNELFKEYHQRSFLFARSLVHINEVAEDIASEALIVLWERMNVEIVQSPKSFLFRVVKNKALDYLKHQKVLKRFVESIDEWNGKQLQQHMNTLDKRDEEVLFSKEIKEIAAKTLECLPKKTREVFVLSRHQHLCGKKIAEELGITVKGVEYHITKALKVMTVNLKDYITKV</sequence>
<name>A0ABV0BP76_9SPHI</name>
<dbReference type="EMBL" id="JBDJNQ010000001">
    <property type="protein sequence ID" value="MEN5376240.1"/>
    <property type="molecule type" value="Genomic_DNA"/>
</dbReference>
<dbReference type="InterPro" id="IPR013325">
    <property type="entry name" value="RNA_pol_sigma_r2"/>
</dbReference>
<dbReference type="SUPFAM" id="SSF88946">
    <property type="entry name" value="Sigma2 domain of RNA polymerase sigma factors"/>
    <property type="match status" value="1"/>
</dbReference>
<keyword evidence="3" id="KW-0731">Sigma factor</keyword>
<dbReference type="SUPFAM" id="SSF88659">
    <property type="entry name" value="Sigma3 and sigma4 domains of RNA polymerase sigma factors"/>
    <property type="match status" value="1"/>
</dbReference>
<evidence type="ECO:0000313" key="7">
    <source>
        <dbReference type="EMBL" id="MEN5376240.1"/>
    </source>
</evidence>
<dbReference type="Proteomes" id="UP001409291">
    <property type="component" value="Unassembled WGS sequence"/>
</dbReference>
<proteinExistence type="inferred from homology"/>
<gene>
    <name evidence="7" type="ORF">ABE541_03105</name>
</gene>
<dbReference type="Gene3D" id="1.10.1740.10">
    <property type="match status" value="1"/>
</dbReference>
<protein>
    <submittedName>
        <fullName evidence="7">RNA polymerase sigma-70 factor</fullName>
    </submittedName>
</protein>
<evidence type="ECO:0000256" key="4">
    <source>
        <dbReference type="ARBA" id="ARBA00023163"/>
    </source>
</evidence>
<dbReference type="InterPro" id="IPR039425">
    <property type="entry name" value="RNA_pol_sigma-70-like"/>
</dbReference>
<dbReference type="RefSeq" id="WP_168127175.1">
    <property type="nucleotide sequence ID" value="NZ_JBDJLH010000001.1"/>
</dbReference>